<proteinExistence type="predicted"/>
<dbReference type="EMBL" id="MFBS01000006">
    <property type="protein sequence ID" value="OGE10868.1"/>
    <property type="molecule type" value="Genomic_DNA"/>
</dbReference>
<organism evidence="1 2">
    <name type="scientific">Candidatus Curtissbacteria bacterium RIFCSPLOWO2_01_FULL_42_26</name>
    <dbReference type="NCBI Taxonomy" id="1797729"/>
    <lineage>
        <taxon>Bacteria</taxon>
        <taxon>Candidatus Curtissiibacteriota</taxon>
    </lineage>
</organism>
<protein>
    <submittedName>
        <fullName evidence="1">Uncharacterized protein</fullName>
    </submittedName>
</protein>
<accession>A0A1F5I365</accession>
<dbReference type="STRING" id="1797729.A3A60_02730"/>
<comment type="caution">
    <text evidence="1">The sequence shown here is derived from an EMBL/GenBank/DDBJ whole genome shotgun (WGS) entry which is preliminary data.</text>
</comment>
<evidence type="ECO:0000313" key="1">
    <source>
        <dbReference type="EMBL" id="OGE10868.1"/>
    </source>
</evidence>
<evidence type="ECO:0000313" key="2">
    <source>
        <dbReference type="Proteomes" id="UP000179227"/>
    </source>
</evidence>
<reference evidence="1 2" key="1">
    <citation type="journal article" date="2016" name="Nat. Commun.">
        <title>Thousands of microbial genomes shed light on interconnected biogeochemical processes in an aquifer system.</title>
        <authorList>
            <person name="Anantharaman K."/>
            <person name="Brown C.T."/>
            <person name="Hug L.A."/>
            <person name="Sharon I."/>
            <person name="Castelle C.J."/>
            <person name="Probst A.J."/>
            <person name="Thomas B.C."/>
            <person name="Singh A."/>
            <person name="Wilkins M.J."/>
            <person name="Karaoz U."/>
            <person name="Brodie E.L."/>
            <person name="Williams K.H."/>
            <person name="Hubbard S.S."/>
            <person name="Banfield J.F."/>
        </authorList>
    </citation>
    <scope>NUCLEOTIDE SEQUENCE [LARGE SCALE GENOMIC DNA]</scope>
</reference>
<name>A0A1F5I365_9BACT</name>
<sequence length="94" mass="11100">MTKLFNRHILFHKDRTKRGFFDGKMSNSKFRPKRGVARSQGRRLEDTFAAVNTELRDHDLVILDTEVFQRFSSGARSLEFLQEPVQDMSARRRL</sequence>
<dbReference type="AlphaFoldDB" id="A0A1F5I365"/>
<gene>
    <name evidence="1" type="ORF">A3A60_02730</name>
</gene>
<dbReference type="Proteomes" id="UP000179227">
    <property type="component" value="Unassembled WGS sequence"/>
</dbReference>